<proteinExistence type="inferred from homology"/>
<dbReference type="CDD" id="cd09071">
    <property type="entry name" value="FAR_C"/>
    <property type="match status" value="1"/>
</dbReference>
<sequence>MQNTAAAQLNSLTVFLEQSQRQTDREMTAKPKFVYEKDDLATIGDVDENEVDRIAECFKGRSLFITGGTGFLGKVLVEKLLRSCGELKHIYLLIRPKKGKDPQERIKDIFQNVLFDQVKQQRGEERILQQVVAIAGDVLLPGLGISEQDLATLREEVSIVYHCAATVRFDEPLRSAVFMNTRGTKYMLELAGSLKQLEFFAYCSTAYCHLHVKTLYEKPYDPPADPHKVMQACEWLSDDEVATIEKKILGDIPNTYAYTKSLAEALVVEKFDELPAVILRPSIVIPIWKEPIPGWTDNINGPTGLLIGAGKGVIRTMYCKSSGYGDFLPVDVAVNGILVASWRNITAGTDTTNRVAHMTSSNDIKVSWAEIIELGRWVIENKVPLNGVAWYPGGSMKSNYWVHYICMILFQWMPALFVDALLWLLRYPPVLCRVQNRIFKGFEVFEYYANNVWNFDNSEAVKLRKLMNNRERKTYVIEKIELDLIDYFTNCVLCARRLILKESDESIPAARRHMKVMWVVDKVYKGIWLFGILYMLYRCLFAT</sequence>
<dbReference type="Proteomes" id="UP000268350">
    <property type="component" value="Unassembled WGS sequence"/>
</dbReference>
<evidence type="ECO:0000256" key="3">
    <source>
        <dbReference type="ARBA" id="ARBA00022516"/>
    </source>
</evidence>
<dbReference type="InterPro" id="IPR033640">
    <property type="entry name" value="FAR_C"/>
</dbReference>
<dbReference type="InterPro" id="IPR026055">
    <property type="entry name" value="FAR"/>
</dbReference>
<evidence type="ECO:0000259" key="12">
    <source>
        <dbReference type="Pfam" id="PF03015"/>
    </source>
</evidence>
<evidence type="ECO:0000256" key="4">
    <source>
        <dbReference type="ARBA" id="ARBA00022692"/>
    </source>
</evidence>
<dbReference type="OrthoDB" id="429813at2759"/>
<dbReference type="GO" id="GO:0016020">
    <property type="term" value="C:membrane"/>
    <property type="evidence" value="ECO:0007669"/>
    <property type="project" value="UniProtKB-SubCell"/>
</dbReference>
<dbReference type="SUPFAM" id="SSF51735">
    <property type="entry name" value="NAD(P)-binding Rossmann-fold domains"/>
    <property type="match status" value="1"/>
</dbReference>
<dbReference type="Pfam" id="PF07993">
    <property type="entry name" value="NAD_binding_4"/>
    <property type="match status" value="1"/>
</dbReference>
<dbReference type="EC" id="1.2.1.84" evidence="11"/>
<keyword evidence="8 11" id="KW-0443">Lipid metabolism</keyword>
<dbReference type="InterPro" id="IPR036291">
    <property type="entry name" value="NAD(P)-bd_dom_sf"/>
</dbReference>
<comment type="subcellular location">
    <subcellularLocation>
        <location evidence="1">Membrane</location>
        <topology evidence="1">Multi-pass membrane protein</topology>
    </subcellularLocation>
</comment>
<gene>
    <name evidence="14" type="ORF">DGUA_6G002210</name>
</gene>
<evidence type="ECO:0000256" key="7">
    <source>
        <dbReference type="ARBA" id="ARBA00023002"/>
    </source>
</evidence>
<evidence type="ECO:0000313" key="14">
    <source>
        <dbReference type="EMBL" id="SPP74556.1"/>
    </source>
</evidence>
<dbReference type="GO" id="GO:0005777">
    <property type="term" value="C:peroxisome"/>
    <property type="evidence" value="ECO:0007669"/>
    <property type="project" value="TreeGrafter"/>
</dbReference>
<dbReference type="Pfam" id="PF03015">
    <property type="entry name" value="Sterile"/>
    <property type="match status" value="1"/>
</dbReference>
<comment type="catalytic activity">
    <reaction evidence="10 11">
        <text>a long-chain fatty acyl-CoA + 2 NADPH + 2 H(+) = a long-chain primary fatty alcohol + 2 NADP(+) + CoA</text>
        <dbReference type="Rhea" id="RHEA:52716"/>
        <dbReference type="ChEBI" id="CHEBI:15378"/>
        <dbReference type="ChEBI" id="CHEBI:57287"/>
        <dbReference type="ChEBI" id="CHEBI:57783"/>
        <dbReference type="ChEBI" id="CHEBI:58349"/>
        <dbReference type="ChEBI" id="CHEBI:77396"/>
        <dbReference type="ChEBI" id="CHEBI:83139"/>
        <dbReference type="EC" id="1.2.1.84"/>
    </reaction>
</comment>
<evidence type="ECO:0000256" key="8">
    <source>
        <dbReference type="ARBA" id="ARBA00023098"/>
    </source>
</evidence>
<dbReference type="GO" id="GO:0102965">
    <property type="term" value="F:alcohol-forming long-chain fatty acyl-CoA reductase activity"/>
    <property type="evidence" value="ECO:0007669"/>
    <property type="project" value="UniProtKB-EC"/>
</dbReference>
<keyword evidence="5 11" id="KW-0521">NADP</keyword>
<evidence type="ECO:0000256" key="1">
    <source>
        <dbReference type="ARBA" id="ARBA00004141"/>
    </source>
</evidence>
<dbReference type="EMBL" id="OUUW01000001">
    <property type="protein sequence ID" value="SPP74556.1"/>
    <property type="molecule type" value="Genomic_DNA"/>
</dbReference>
<keyword evidence="15" id="KW-1185">Reference proteome</keyword>
<evidence type="ECO:0000256" key="10">
    <source>
        <dbReference type="ARBA" id="ARBA00052530"/>
    </source>
</evidence>
<dbReference type="FunFam" id="3.40.50.720:FF:000143">
    <property type="entry name" value="Fatty acyl-CoA reductase"/>
    <property type="match status" value="1"/>
</dbReference>
<evidence type="ECO:0000256" key="9">
    <source>
        <dbReference type="ARBA" id="ARBA00023136"/>
    </source>
</evidence>
<keyword evidence="7 11" id="KW-0560">Oxidoreductase</keyword>
<dbReference type="GO" id="GO:0035336">
    <property type="term" value="P:long-chain fatty-acyl-CoA metabolic process"/>
    <property type="evidence" value="ECO:0007669"/>
    <property type="project" value="TreeGrafter"/>
</dbReference>
<dbReference type="CDD" id="cd05236">
    <property type="entry name" value="FAR-N_SDR_e"/>
    <property type="match status" value="1"/>
</dbReference>
<dbReference type="InterPro" id="IPR013120">
    <property type="entry name" value="FAR_NAD-bd"/>
</dbReference>
<organism evidence="14 15">
    <name type="scientific">Drosophila guanche</name>
    <name type="common">Fruit fly</name>
    <dbReference type="NCBI Taxonomy" id="7266"/>
    <lineage>
        <taxon>Eukaryota</taxon>
        <taxon>Metazoa</taxon>
        <taxon>Ecdysozoa</taxon>
        <taxon>Arthropoda</taxon>
        <taxon>Hexapoda</taxon>
        <taxon>Insecta</taxon>
        <taxon>Pterygota</taxon>
        <taxon>Neoptera</taxon>
        <taxon>Endopterygota</taxon>
        <taxon>Diptera</taxon>
        <taxon>Brachycera</taxon>
        <taxon>Muscomorpha</taxon>
        <taxon>Ephydroidea</taxon>
        <taxon>Drosophilidae</taxon>
        <taxon>Drosophila</taxon>
        <taxon>Sophophora</taxon>
    </lineage>
</organism>
<dbReference type="STRING" id="7266.A0A3B0JMM4"/>
<evidence type="ECO:0000259" key="13">
    <source>
        <dbReference type="Pfam" id="PF07993"/>
    </source>
</evidence>
<accession>A0A3B0JMM4</accession>
<reference evidence="15" key="1">
    <citation type="submission" date="2018-01" db="EMBL/GenBank/DDBJ databases">
        <authorList>
            <person name="Alioto T."/>
            <person name="Alioto T."/>
        </authorList>
    </citation>
    <scope>NUCLEOTIDE SEQUENCE [LARGE SCALE GENOMIC DNA]</scope>
</reference>
<feature type="domain" description="Thioester reductase (TE)" evidence="13">
    <location>
        <begin position="65"/>
        <end position="337"/>
    </location>
</feature>
<feature type="domain" description="Fatty acyl-CoA reductase C-terminal" evidence="12">
    <location>
        <begin position="410"/>
        <end position="502"/>
    </location>
</feature>
<name>A0A3B0JMM4_DROGU</name>
<evidence type="ECO:0000256" key="5">
    <source>
        <dbReference type="ARBA" id="ARBA00022857"/>
    </source>
</evidence>
<protein>
    <recommendedName>
        <fullName evidence="11">Fatty acyl-CoA reductase</fullName>
        <ecNumber evidence="11">1.2.1.84</ecNumber>
    </recommendedName>
</protein>
<dbReference type="GO" id="GO:0080019">
    <property type="term" value="F:alcohol-forming very long-chain fatty acyl-CoA reductase activity"/>
    <property type="evidence" value="ECO:0007669"/>
    <property type="project" value="InterPro"/>
</dbReference>
<evidence type="ECO:0000256" key="6">
    <source>
        <dbReference type="ARBA" id="ARBA00022989"/>
    </source>
</evidence>
<dbReference type="AlphaFoldDB" id="A0A3B0JMM4"/>
<evidence type="ECO:0000256" key="2">
    <source>
        <dbReference type="ARBA" id="ARBA00005928"/>
    </source>
</evidence>
<keyword evidence="4" id="KW-0812">Transmembrane</keyword>
<dbReference type="Gene3D" id="3.40.50.720">
    <property type="entry name" value="NAD(P)-binding Rossmann-like Domain"/>
    <property type="match status" value="1"/>
</dbReference>
<comment type="similarity">
    <text evidence="2 11">Belongs to the fatty acyl-CoA reductase family.</text>
</comment>
<evidence type="ECO:0000256" key="11">
    <source>
        <dbReference type="RuleBase" id="RU363097"/>
    </source>
</evidence>
<keyword evidence="6" id="KW-1133">Transmembrane helix</keyword>
<comment type="function">
    <text evidence="11">Catalyzes the reduction of fatty acyl-CoA to fatty alcohols.</text>
</comment>
<dbReference type="PANTHER" id="PTHR11011">
    <property type="entry name" value="MALE STERILITY PROTEIN 2-RELATED"/>
    <property type="match status" value="1"/>
</dbReference>
<keyword evidence="9" id="KW-0472">Membrane</keyword>
<keyword evidence="3 11" id="KW-0444">Lipid biosynthesis</keyword>
<dbReference type="PANTHER" id="PTHR11011:SF61">
    <property type="entry name" value="FATTY ACYL-COA REDUCTASE"/>
    <property type="match status" value="1"/>
</dbReference>
<evidence type="ECO:0000313" key="15">
    <source>
        <dbReference type="Proteomes" id="UP000268350"/>
    </source>
</evidence>